<dbReference type="Pfam" id="PF17136">
    <property type="entry name" value="ribosomal_L24"/>
    <property type="match status" value="1"/>
</dbReference>
<evidence type="ECO:0000256" key="1">
    <source>
        <dbReference type="ARBA" id="ARBA00004173"/>
    </source>
</evidence>
<dbReference type="InterPro" id="IPR057264">
    <property type="entry name" value="Ribosomal_uL24_C"/>
</dbReference>
<dbReference type="GO" id="GO:0006412">
    <property type="term" value="P:translation"/>
    <property type="evidence" value="ECO:0007669"/>
    <property type="project" value="InterPro"/>
</dbReference>
<evidence type="ECO:0000256" key="8">
    <source>
        <dbReference type="ARBA" id="ARBA00035357"/>
    </source>
</evidence>
<feature type="non-terminal residue" evidence="11">
    <location>
        <position position="222"/>
    </location>
</feature>
<keyword evidence="4 9" id="KW-0689">Ribosomal protein</keyword>
<proteinExistence type="inferred from homology"/>
<evidence type="ECO:0000256" key="5">
    <source>
        <dbReference type="ARBA" id="ARBA00023128"/>
    </source>
</evidence>
<keyword evidence="5" id="KW-0496">Mitochondrion</keyword>
<keyword evidence="6 9" id="KW-0687">Ribonucleoprotein</keyword>
<evidence type="ECO:0000313" key="11">
    <source>
        <dbReference type="EMBL" id="VVC95768.1"/>
    </source>
</evidence>
<comment type="subcellular location">
    <subcellularLocation>
        <location evidence="1">Mitochondrion</location>
    </subcellularLocation>
</comment>
<dbReference type="Gene3D" id="2.30.30.30">
    <property type="match status" value="1"/>
</dbReference>
<evidence type="ECO:0000256" key="9">
    <source>
        <dbReference type="RuleBase" id="RU003477"/>
    </source>
</evidence>
<dbReference type="SUPFAM" id="SSF50104">
    <property type="entry name" value="Translation proteins SH3-like domain"/>
    <property type="match status" value="1"/>
</dbReference>
<comment type="similarity">
    <text evidence="2 9">Belongs to the universal ribosomal protein uL24 family.</text>
</comment>
<keyword evidence="3" id="KW-0809">Transit peptide</keyword>
<feature type="domain" description="KOW" evidence="10">
    <location>
        <begin position="88"/>
        <end position="115"/>
    </location>
</feature>
<dbReference type="GO" id="GO:1990904">
    <property type="term" value="C:ribonucleoprotein complex"/>
    <property type="evidence" value="ECO:0007669"/>
    <property type="project" value="UniProtKB-KW"/>
</dbReference>
<dbReference type="PANTHER" id="PTHR12903">
    <property type="entry name" value="MITOCHONDRIAL RIBOSOMAL PROTEIN L24"/>
    <property type="match status" value="1"/>
</dbReference>
<dbReference type="Pfam" id="PF00467">
    <property type="entry name" value="KOW"/>
    <property type="match status" value="1"/>
</dbReference>
<evidence type="ECO:0000313" key="12">
    <source>
        <dbReference type="Proteomes" id="UP000324832"/>
    </source>
</evidence>
<dbReference type="Proteomes" id="UP000324832">
    <property type="component" value="Unassembled WGS sequence"/>
</dbReference>
<dbReference type="FunFam" id="2.30.30.30:FF:000032">
    <property type="entry name" value="39S ribosomal protein L24, mitochondrial"/>
    <property type="match status" value="1"/>
</dbReference>
<dbReference type="InterPro" id="IPR041988">
    <property type="entry name" value="Ribosomal_uL24_KOW"/>
</dbReference>
<evidence type="ECO:0000259" key="10">
    <source>
        <dbReference type="SMART" id="SM00739"/>
    </source>
</evidence>
<evidence type="ECO:0000256" key="4">
    <source>
        <dbReference type="ARBA" id="ARBA00022980"/>
    </source>
</evidence>
<dbReference type="GO" id="GO:0003723">
    <property type="term" value="F:RNA binding"/>
    <property type="evidence" value="ECO:0007669"/>
    <property type="project" value="InterPro"/>
</dbReference>
<reference evidence="11 12" key="1">
    <citation type="submission" date="2017-07" db="EMBL/GenBank/DDBJ databases">
        <authorList>
            <person name="Talla V."/>
            <person name="Backstrom N."/>
        </authorList>
    </citation>
    <scope>NUCLEOTIDE SEQUENCE [LARGE SCALE GENOMIC DNA]</scope>
</reference>
<dbReference type="InterPro" id="IPR005824">
    <property type="entry name" value="KOW"/>
</dbReference>
<keyword evidence="12" id="KW-1185">Reference proteome</keyword>
<dbReference type="HAMAP" id="MF_01326_B">
    <property type="entry name" value="Ribosomal_uL24_B"/>
    <property type="match status" value="1"/>
</dbReference>
<sequence>MRIFTYLSKKVGDLTVKYSNLPESYIKRSYEQVYWRNPKGYPQYPAAQIARKKFRFTTHRPWTGPFARQNERTTMRKKVFIEPIKEWSFFKGDRVEVMVGKDKGKQGLVIQVIQERNWVIVEGLNTHLRIVGKDKNFPGIVVQSEAPLLVTTGVKLVDPESLKATDIEWRYTEDGDKVRVSKSSSRIIPIPKAAGETIDYKSKELYIENVDKDTLAVDAAKV</sequence>
<dbReference type="PROSITE" id="PS01108">
    <property type="entry name" value="RIBOSOMAL_L24"/>
    <property type="match status" value="1"/>
</dbReference>
<dbReference type="InterPro" id="IPR008991">
    <property type="entry name" value="Translation_prot_SH3-like_sf"/>
</dbReference>
<gene>
    <name evidence="11" type="ORF">LSINAPIS_LOCUS7410</name>
</gene>
<dbReference type="EMBL" id="FZQP02002448">
    <property type="protein sequence ID" value="VVC95768.1"/>
    <property type="molecule type" value="Genomic_DNA"/>
</dbReference>
<evidence type="ECO:0000256" key="3">
    <source>
        <dbReference type="ARBA" id="ARBA00022946"/>
    </source>
</evidence>
<dbReference type="InterPro" id="IPR014722">
    <property type="entry name" value="Rib_uL2_dom2"/>
</dbReference>
<dbReference type="InterPro" id="IPR003256">
    <property type="entry name" value="Ribosomal_uL24"/>
</dbReference>
<dbReference type="GO" id="GO:0005840">
    <property type="term" value="C:ribosome"/>
    <property type="evidence" value="ECO:0007669"/>
    <property type="project" value="UniProtKB-KW"/>
</dbReference>
<organism evidence="11 12">
    <name type="scientific">Leptidea sinapis</name>
    <dbReference type="NCBI Taxonomy" id="189913"/>
    <lineage>
        <taxon>Eukaryota</taxon>
        <taxon>Metazoa</taxon>
        <taxon>Ecdysozoa</taxon>
        <taxon>Arthropoda</taxon>
        <taxon>Hexapoda</taxon>
        <taxon>Insecta</taxon>
        <taxon>Pterygota</taxon>
        <taxon>Neoptera</taxon>
        <taxon>Endopterygota</taxon>
        <taxon>Lepidoptera</taxon>
        <taxon>Glossata</taxon>
        <taxon>Ditrysia</taxon>
        <taxon>Papilionoidea</taxon>
        <taxon>Pieridae</taxon>
        <taxon>Dismorphiinae</taxon>
        <taxon>Leptidea</taxon>
    </lineage>
</organism>
<dbReference type="NCBIfam" id="TIGR01079">
    <property type="entry name" value="rplX_bact"/>
    <property type="match status" value="1"/>
</dbReference>
<dbReference type="GO" id="GO:0005739">
    <property type="term" value="C:mitochondrion"/>
    <property type="evidence" value="ECO:0007669"/>
    <property type="project" value="UniProtKB-SubCell"/>
</dbReference>
<dbReference type="CDD" id="cd06089">
    <property type="entry name" value="KOW_RPL26"/>
    <property type="match status" value="1"/>
</dbReference>
<dbReference type="InterPro" id="IPR005825">
    <property type="entry name" value="Ribosomal_uL24_CS"/>
</dbReference>
<name>A0A5E4QDC5_9NEOP</name>
<evidence type="ECO:0000256" key="2">
    <source>
        <dbReference type="ARBA" id="ARBA00010618"/>
    </source>
</evidence>
<evidence type="ECO:0000256" key="7">
    <source>
        <dbReference type="ARBA" id="ARBA00035283"/>
    </source>
</evidence>
<dbReference type="GO" id="GO:0003735">
    <property type="term" value="F:structural constituent of ribosome"/>
    <property type="evidence" value="ECO:0007669"/>
    <property type="project" value="InterPro"/>
</dbReference>
<accession>A0A5E4QDC5</accession>
<evidence type="ECO:0000256" key="6">
    <source>
        <dbReference type="ARBA" id="ARBA00023274"/>
    </source>
</evidence>
<protein>
    <recommendedName>
        <fullName evidence="7">Large ribosomal subunit protein uL24m</fullName>
    </recommendedName>
    <alternativeName>
        <fullName evidence="8">39S ribosomal protein L24, mitochondrial</fullName>
    </alternativeName>
</protein>
<dbReference type="SMART" id="SM00739">
    <property type="entry name" value="KOW"/>
    <property type="match status" value="1"/>
</dbReference>
<dbReference type="AlphaFoldDB" id="A0A5E4QDC5"/>